<dbReference type="Pfam" id="PF10002">
    <property type="entry name" value="DUF2243"/>
    <property type="match status" value="1"/>
</dbReference>
<evidence type="ECO:0000313" key="2">
    <source>
        <dbReference type="EMBL" id="GAA3946367.1"/>
    </source>
</evidence>
<feature type="transmembrane region" description="Helical" evidence="1">
    <location>
        <begin position="126"/>
        <end position="145"/>
    </location>
</feature>
<feature type="transmembrane region" description="Helical" evidence="1">
    <location>
        <begin position="58"/>
        <end position="75"/>
    </location>
</feature>
<keyword evidence="1" id="KW-1133">Transmembrane helix</keyword>
<feature type="transmembrane region" description="Helical" evidence="1">
    <location>
        <begin position="87"/>
        <end position="106"/>
    </location>
</feature>
<accession>A0ABP7NJL3</accession>
<name>A0ABP7NJL3_9GAMM</name>
<protein>
    <submittedName>
        <fullName evidence="2">DUF2243 domain-containing protein</fullName>
    </submittedName>
</protein>
<evidence type="ECO:0000256" key="1">
    <source>
        <dbReference type="SAM" id="Phobius"/>
    </source>
</evidence>
<sequence length="161" mass="18199">MHDDNQPENAARRSLWSAALIGVGIMAAVDEIIFHQLLGWHHFYDGSTPVIGLMSDGFLHAAELIALVAGFFLLLDARRHRALMSSYVWAGFFFGAGAFQVFDGIIDHKVLRLHQIRYEVENLLIYDLAWNAVGLLLILIGWMIFRRGKNNTHVPNRATRS</sequence>
<dbReference type="RefSeq" id="WP_344802358.1">
    <property type="nucleotide sequence ID" value="NZ_BAABBO010000001.1"/>
</dbReference>
<comment type="caution">
    <text evidence="2">The sequence shown here is derived from an EMBL/GenBank/DDBJ whole genome shotgun (WGS) entry which is preliminary data.</text>
</comment>
<organism evidence="2 3">
    <name type="scientific">Allohahella marinimesophila</name>
    <dbReference type="NCBI Taxonomy" id="1054972"/>
    <lineage>
        <taxon>Bacteria</taxon>
        <taxon>Pseudomonadati</taxon>
        <taxon>Pseudomonadota</taxon>
        <taxon>Gammaproteobacteria</taxon>
        <taxon>Oceanospirillales</taxon>
        <taxon>Hahellaceae</taxon>
        <taxon>Allohahella</taxon>
    </lineage>
</organism>
<keyword evidence="3" id="KW-1185">Reference proteome</keyword>
<keyword evidence="1" id="KW-0472">Membrane</keyword>
<gene>
    <name evidence="2" type="ORF">GCM10022278_01920</name>
</gene>
<dbReference type="EMBL" id="BAABBO010000001">
    <property type="protein sequence ID" value="GAA3946367.1"/>
    <property type="molecule type" value="Genomic_DNA"/>
</dbReference>
<dbReference type="InterPro" id="IPR018719">
    <property type="entry name" value="DUF2243_membrane"/>
</dbReference>
<keyword evidence="1" id="KW-0812">Transmembrane</keyword>
<reference evidence="3" key="1">
    <citation type="journal article" date="2019" name="Int. J. Syst. Evol. Microbiol.">
        <title>The Global Catalogue of Microorganisms (GCM) 10K type strain sequencing project: providing services to taxonomists for standard genome sequencing and annotation.</title>
        <authorList>
            <consortium name="The Broad Institute Genomics Platform"/>
            <consortium name="The Broad Institute Genome Sequencing Center for Infectious Disease"/>
            <person name="Wu L."/>
            <person name="Ma J."/>
        </authorList>
    </citation>
    <scope>NUCLEOTIDE SEQUENCE [LARGE SCALE GENOMIC DNA]</scope>
    <source>
        <strain evidence="3">JCM 17555</strain>
    </source>
</reference>
<dbReference type="Proteomes" id="UP001501337">
    <property type="component" value="Unassembled WGS sequence"/>
</dbReference>
<evidence type="ECO:0000313" key="3">
    <source>
        <dbReference type="Proteomes" id="UP001501337"/>
    </source>
</evidence>
<feature type="transmembrane region" description="Helical" evidence="1">
    <location>
        <begin position="15"/>
        <end position="38"/>
    </location>
</feature>
<proteinExistence type="predicted"/>